<dbReference type="PANTHER" id="PTHR22683:SF41">
    <property type="entry name" value="DNA TRANSLOCASE FTSK"/>
    <property type="match status" value="1"/>
</dbReference>
<evidence type="ECO:0000256" key="6">
    <source>
        <dbReference type="ARBA" id="ARBA00022741"/>
    </source>
</evidence>
<keyword evidence="10" id="KW-0238">DNA-binding</keyword>
<dbReference type="GO" id="GO:0007059">
    <property type="term" value="P:chromosome segregation"/>
    <property type="evidence" value="ECO:0007669"/>
    <property type="project" value="UniProtKB-KW"/>
</dbReference>
<dbReference type="GO" id="GO:0003677">
    <property type="term" value="F:DNA binding"/>
    <property type="evidence" value="ECO:0007669"/>
    <property type="project" value="UniProtKB-KW"/>
</dbReference>
<dbReference type="InterPro" id="IPR027417">
    <property type="entry name" value="P-loop_NTPase"/>
</dbReference>
<feature type="domain" description="FtsK" evidence="17">
    <location>
        <begin position="435"/>
        <end position="627"/>
    </location>
</feature>
<dbReference type="OrthoDB" id="9807790at2"/>
<dbReference type="InterPro" id="IPR018541">
    <property type="entry name" value="Ftsk_gamma"/>
</dbReference>
<dbReference type="SMART" id="SM00382">
    <property type="entry name" value="AAA"/>
    <property type="match status" value="1"/>
</dbReference>
<keyword evidence="3" id="KW-1003">Cell membrane</keyword>
<evidence type="ECO:0000256" key="15">
    <source>
        <dbReference type="PROSITE-ProRule" id="PRU00289"/>
    </source>
</evidence>
<keyword evidence="4 18" id="KW-0132">Cell division</keyword>
<gene>
    <name evidence="18" type="ORF">DealDRAFT_2973</name>
</gene>
<evidence type="ECO:0000313" key="19">
    <source>
        <dbReference type="Proteomes" id="UP000006443"/>
    </source>
</evidence>
<dbReference type="InterPro" id="IPR025199">
    <property type="entry name" value="FtsK_4TM"/>
</dbReference>
<feature type="binding site" evidence="15">
    <location>
        <begin position="452"/>
        <end position="459"/>
    </location>
    <ligand>
        <name>ATP</name>
        <dbReference type="ChEBI" id="CHEBI:30616"/>
    </ligand>
</feature>
<dbReference type="SUPFAM" id="SSF46785">
    <property type="entry name" value="Winged helix' DNA-binding domain"/>
    <property type="match status" value="1"/>
</dbReference>
<keyword evidence="12" id="KW-0131">Cell cycle</keyword>
<evidence type="ECO:0000256" key="11">
    <source>
        <dbReference type="ARBA" id="ARBA00023136"/>
    </source>
</evidence>
<evidence type="ECO:0000256" key="2">
    <source>
        <dbReference type="ARBA" id="ARBA00006474"/>
    </source>
</evidence>
<evidence type="ECO:0000256" key="1">
    <source>
        <dbReference type="ARBA" id="ARBA00004651"/>
    </source>
</evidence>
<feature type="compositionally biased region" description="Basic and acidic residues" evidence="16">
    <location>
        <begin position="235"/>
        <end position="244"/>
    </location>
</feature>
<comment type="similarity">
    <text evidence="2">Belongs to the FtsK/SpoIIIE/SftA family.</text>
</comment>
<dbReference type="GO" id="GO:0005886">
    <property type="term" value="C:plasma membrane"/>
    <property type="evidence" value="ECO:0007669"/>
    <property type="project" value="UniProtKB-SubCell"/>
</dbReference>
<proteinExistence type="inferred from homology"/>
<comment type="subcellular location">
    <subcellularLocation>
        <location evidence="1">Cell membrane</location>
        <topology evidence="1">Multi-pass membrane protein</topology>
    </subcellularLocation>
</comment>
<evidence type="ECO:0000256" key="16">
    <source>
        <dbReference type="SAM" id="MobiDB-lite"/>
    </source>
</evidence>
<dbReference type="InterPro" id="IPR036388">
    <property type="entry name" value="WH-like_DNA-bd_sf"/>
</dbReference>
<comment type="function">
    <text evidence="13">Essential cell division protein that coordinates cell division and chromosome segregation. The N-terminus is involved in assembly of the cell-division machinery. The C-terminus functions as a DNA motor that moves dsDNA in an ATP-dependent manner towards the dif recombination site, which is located within the replication terminus region. Required for activation of the Xer recombinase, allowing activation of chromosome unlinking by recombination.</text>
</comment>
<feature type="region of interest" description="Disordered" evidence="16">
    <location>
        <begin position="210"/>
        <end position="249"/>
    </location>
</feature>
<dbReference type="Pfam" id="PF01580">
    <property type="entry name" value="FtsK_SpoIIIE"/>
    <property type="match status" value="1"/>
</dbReference>
<keyword evidence="11" id="KW-0472">Membrane</keyword>
<dbReference type="InterPro" id="IPR041027">
    <property type="entry name" value="FtsK_alpha"/>
</dbReference>
<dbReference type="SMART" id="SM00843">
    <property type="entry name" value="Ftsk_gamma"/>
    <property type="match status" value="1"/>
</dbReference>
<dbReference type="Pfam" id="PF17854">
    <property type="entry name" value="FtsK_alpha"/>
    <property type="match status" value="1"/>
</dbReference>
<dbReference type="InterPro" id="IPR036390">
    <property type="entry name" value="WH_DNA-bd_sf"/>
</dbReference>
<dbReference type="Pfam" id="PF09397">
    <property type="entry name" value="FtsK_gamma"/>
    <property type="match status" value="1"/>
</dbReference>
<comment type="subunit">
    <text evidence="14">Homohexamer. Forms a ring that surrounds DNA.</text>
</comment>
<dbReference type="GO" id="GO:0051301">
    <property type="term" value="P:cell division"/>
    <property type="evidence" value="ECO:0007669"/>
    <property type="project" value="UniProtKB-KW"/>
</dbReference>
<dbReference type="Proteomes" id="UP000006443">
    <property type="component" value="Unassembled WGS sequence"/>
</dbReference>
<dbReference type="PANTHER" id="PTHR22683">
    <property type="entry name" value="SPORULATION PROTEIN RELATED"/>
    <property type="match status" value="1"/>
</dbReference>
<keyword evidence="7" id="KW-0159">Chromosome partition</keyword>
<dbReference type="Pfam" id="PF13491">
    <property type="entry name" value="FtsK_4TM"/>
    <property type="match status" value="1"/>
</dbReference>
<keyword evidence="8 15" id="KW-0067">ATP-binding</keyword>
<dbReference type="PROSITE" id="PS50901">
    <property type="entry name" value="FTSK"/>
    <property type="match status" value="1"/>
</dbReference>
<evidence type="ECO:0000256" key="14">
    <source>
        <dbReference type="ARBA" id="ARBA00025923"/>
    </source>
</evidence>
<dbReference type="EMBL" id="ACJM01000023">
    <property type="protein sequence ID" value="EEG76207.1"/>
    <property type="molecule type" value="Genomic_DNA"/>
</dbReference>
<sequence length="777" mass="85360">MATFDMSDEIRYQVKAIFKLALAALAFAAILFPAQTGEVGSFFNNVLRLFTGDLAILIPIVLAMYGLQGILPWKIPNIKQRMAGLTLFFLVILIYAHMELMTAELPLVTDQGMYRASWQLGVQQQGGGVIGAMLAIMLYFLFRDYGSYIILTAMTVISFLLVTNISITQLLGTAGRAMGFCVRGTGRGLKSVGSFFRFIFASSAELEVEEAAGEEAEESDKNRDDSTEDIFFTGDADKPQHTFEPDLAPVIPFPQKDAVSDLSDTKEENKPVNTKDDPLVVDTKDEGEAISFVPSQGDYTVPSLSLLSKIPKHKDSQQKKTIADRAKVLEKTLDSFGVKVKVTDAQTGPTVTRFEIQPETGVKISKIVALADDLALNLAAADVRIEAPIPGKAAVGIEVPNKVIAPVYLREVLEDEQFKNAGSALTIGLGKDITGNAILADLKKMPHLLIAGSTGSGKSVCINALISSILFKARPDEVKFVMIDPKVVELNTFNGIPHLLMPVVTEPKKASMALKNMLKEMSRRYEMFAQESVRDIAGYNERKCRENKEDALLPYIVVIIDELADLMMVAAADVEDSIARLAQMSRAAGIHLVIATQRPSVDVITGVIKANITSRIAFAVSSQVDSRTILDMGGAEKLLGRGDALFHPIGAPKPYRIQGAFINERELNSLLEFIKKQGEPQFVEQLMPDEEEEDEDIYEEDELFADAVMLVAEAETASISLLQRRLRIGYTRAARLIDDMERRGFVGRFEGSKAREVLITPDLVQKLLYDKESEASE</sequence>
<dbReference type="AlphaFoldDB" id="C0GKG4"/>
<evidence type="ECO:0000256" key="7">
    <source>
        <dbReference type="ARBA" id="ARBA00022829"/>
    </source>
</evidence>
<protein>
    <submittedName>
        <fullName evidence="18">Cell divisionFtsK/SpoIIIE</fullName>
    </submittedName>
</protein>
<evidence type="ECO:0000256" key="10">
    <source>
        <dbReference type="ARBA" id="ARBA00023125"/>
    </source>
</evidence>
<evidence type="ECO:0000256" key="12">
    <source>
        <dbReference type="ARBA" id="ARBA00023306"/>
    </source>
</evidence>
<keyword evidence="5" id="KW-0812">Transmembrane</keyword>
<evidence type="ECO:0000256" key="8">
    <source>
        <dbReference type="ARBA" id="ARBA00022840"/>
    </source>
</evidence>
<dbReference type="SUPFAM" id="SSF52540">
    <property type="entry name" value="P-loop containing nucleoside triphosphate hydrolases"/>
    <property type="match status" value="1"/>
</dbReference>
<comment type="caution">
    <text evidence="18">The sequence shown here is derived from an EMBL/GenBank/DDBJ whole genome shotgun (WGS) entry which is preliminary data.</text>
</comment>
<dbReference type="InterPro" id="IPR003593">
    <property type="entry name" value="AAA+_ATPase"/>
</dbReference>
<name>C0GKG4_DETAL</name>
<organism evidence="18 19">
    <name type="scientific">Dethiobacter alkaliphilus AHT 1</name>
    <dbReference type="NCBI Taxonomy" id="555088"/>
    <lineage>
        <taxon>Bacteria</taxon>
        <taxon>Bacillati</taxon>
        <taxon>Bacillota</taxon>
        <taxon>Dethiobacteria</taxon>
        <taxon>Dethiobacterales</taxon>
        <taxon>Dethiobacteraceae</taxon>
        <taxon>Dethiobacter</taxon>
    </lineage>
</organism>
<dbReference type="InterPro" id="IPR002543">
    <property type="entry name" value="FtsK_dom"/>
</dbReference>
<keyword evidence="6 15" id="KW-0547">Nucleotide-binding</keyword>
<evidence type="ECO:0000256" key="4">
    <source>
        <dbReference type="ARBA" id="ARBA00022618"/>
    </source>
</evidence>
<evidence type="ECO:0000256" key="9">
    <source>
        <dbReference type="ARBA" id="ARBA00022989"/>
    </source>
</evidence>
<dbReference type="Gene3D" id="3.30.980.40">
    <property type="match status" value="1"/>
</dbReference>
<evidence type="ECO:0000259" key="17">
    <source>
        <dbReference type="PROSITE" id="PS50901"/>
    </source>
</evidence>
<dbReference type="Gene3D" id="3.40.50.300">
    <property type="entry name" value="P-loop containing nucleotide triphosphate hydrolases"/>
    <property type="match status" value="1"/>
</dbReference>
<dbReference type="InterPro" id="IPR050206">
    <property type="entry name" value="FtsK/SpoIIIE/SftA"/>
</dbReference>
<evidence type="ECO:0000256" key="5">
    <source>
        <dbReference type="ARBA" id="ARBA00022692"/>
    </source>
</evidence>
<dbReference type="GO" id="GO:0005524">
    <property type="term" value="F:ATP binding"/>
    <property type="evidence" value="ECO:0007669"/>
    <property type="project" value="UniProtKB-UniRule"/>
</dbReference>
<accession>C0GKG4</accession>
<dbReference type="RefSeq" id="WP_008518901.1">
    <property type="nucleotide sequence ID" value="NZ_ACJM01000023.1"/>
</dbReference>
<evidence type="ECO:0000256" key="13">
    <source>
        <dbReference type="ARBA" id="ARBA00024986"/>
    </source>
</evidence>
<dbReference type="STRING" id="555088.DealDRAFT_2973"/>
<dbReference type="eggNOG" id="COG1674">
    <property type="taxonomic scope" value="Bacteria"/>
</dbReference>
<evidence type="ECO:0000313" key="18">
    <source>
        <dbReference type="EMBL" id="EEG76207.1"/>
    </source>
</evidence>
<dbReference type="CDD" id="cd01127">
    <property type="entry name" value="TrwB_TraG_TraD_VirD4"/>
    <property type="match status" value="1"/>
</dbReference>
<keyword evidence="9" id="KW-1133">Transmembrane helix</keyword>
<keyword evidence="19" id="KW-1185">Reference proteome</keyword>
<reference evidence="18 19" key="1">
    <citation type="submission" date="2009-02" db="EMBL/GenBank/DDBJ databases">
        <title>Sequencing of the draft genome and assembly of Dethiobacter alkaliphilus AHT 1.</title>
        <authorList>
            <consortium name="US DOE Joint Genome Institute (JGI-PGF)"/>
            <person name="Lucas S."/>
            <person name="Copeland A."/>
            <person name="Lapidus A."/>
            <person name="Glavina del Rio T."/>
            <person name="Dalin E."/>
            <person name="Tice H."/>
            <person name="Bruce D."/>
            <person name="Goodwin L."/>
            <person name="Pitluck S."/>
            <person name="Larimer F."/>
            <person name="Land M.L."/>
            <person name="Hauser L."/>
            <person name="Muyzer G."/>
        </authorList>
    </citation>
    <scope>NUCLEOTIDE SEQUENCE [LARGE SCALE GENOMIC DNA]</scope>
    <source>
        <strain evidence="18 19">AHT 1</strain>
    </source>
</reference>
<dbReference type="Gene3D" id="1.10.10.10">
    <property type="entry name" value="Winged helix-like DNA-binding domain superfamily/Winged helix DNA-binding domain"/>
    <property type="match status" value="1"/>
</dbReference>
<evidence type="ECO:0000256" key="3">
    <source>
        <dbReference type="ARBA" id="ARBA00022475"/>
    </source>
</evidence>